<dbReference type="EMBL" id="FMAO01000001">
    <property type="protein sequence ID" value="SCB76897.1"/>
    <property type="molecule type" value="Genomic_DNA"/>
</dbReference>
<dbReference type="STRING" id="1505725.GA0061074_101284"/>
<feature type="transmembrane region" description="Helical" evidence="6">
    <location>
        <begin position="379"/>
        <end position="398"/>
    </location>
</feature>
<reference evidence="9" key="1">
    <citation type="submission" date="2016-08" db="EMBL/GenBank/DDBJ databases">
        <authorList>
            <person name="Varghese N."/>
            <person name="Submissions Spin"/>
        </authorList>
    </citation>
    <scope>NUCLEOTIDE SEQUENCE [LARGE SCALE GENOMIC DNA]</scope>
    <source>
        <strain evidence="9">R-53094</strain>
    </source>
</reference>
<evidence type="ECO:0000256" key="3">
    <source>
        <dbReference type="ARBA" id="ARBA00022692"/>
    </source>
</evidence>
<evidence type="ECO:0000313" key="8">
    <source>
        <dbReference type="EMBL" id="SCB76897.1"/>
    </source>
</evidence>
<dbReference type="PROSITE" id="PS50850">
    <property type="entry name" value="MFS"/>
    <property type="match status" value="1"/>
</dbReference>
<feature type="transmembrane region" description="Helical" evidence="6">
    <location>
        <begin position="132"/>
        <end position="153"/>
    </location>
</feature>
<feature type="transmembrane region" description="Helical" evidence="6">
    <location>
        <begin position="102"/>
        <end position="120"/>
    </location>
</feature>
<keyword evidence="3 6" id="KW-0812">Transmembrane</keyword>
<dbReference type="InterPro" id="IPR052524">
    <property type="entry name" value="MFS_Cyanate_Porter"/>
</dbReference>
<gene>
    <name evidence="8" type="ORF">GA0061074_101284</name>
</gene>
<dbReference type="PANTHER" id="PTHR23523">
    <property type="match status" value="1"/>
</dbReference>
<organism evidence="8 9">
    <name type="scientific">Weissella bombi</name>
    <dbReference type="NCBI Taxonomy" id="1505725"/>
    <lineage>
        <taxon>Bacteria</taxon>
        <taxon>Bacillati</taxon>
        <taxon>Bacillota</taxon>
        <taxon>Bacilli</taxon>
        <taxon>Lactobacillales</taxon>
        <taxon>Lactobacillaceae</taxon>
        <taxon>Weissella</taxon>
    </lineage>
</organism>
<evidence type="ECO:0000256" key="6">
    <source>
        <dbReference type="SAM" id="Phobius"/>
    </source>
</evidence>
<keyword evidence="4 6" id="KW-1133">Transmembrane helix</keyword>
<keyword evidence="2" id="KW-0813">Transport</keyword>
<dbReference type="OrthoDB" id="9797740at2"/>
<feature type="transmembrane region" description="Helical" evidence="6">
    <location>
        <begin position="165"/>
        <end position="183"/>
    </location>
</feature>
<sequence>MLEKKSHQVIILLTISLMLMSSIMRAPITTMPLMLPQIAESLHVAQSQLGIITTIPLIMFLLISNFATKTMVKFGLNRALILSLLSIIVGSILRMLVNMPLILLGTALIGIGIAHLNVLMPPFVATYFPNKIGLYTSVYSLAIMVGSAVFSLITAPVVAVSGWQGVMGLLVLVPALTLILWFWTTKKATPTTDVTTSSKQAVQPKEHLHVWSNYKAWPFLFVFGVQATVNYTTVAWLPSMMLQHGVPNGVMTIFMSLYSFVGMPLSIILPTVFLTLKAKGTTWVSLGAGMVALLSVVMLFHTQTKSVVFWGIVTILIGASTAFFFLFSLTMFASKTQSPVQTARLSGMAQAGGYFMSAFGPILYGHAFDANPAGKIQNIVYLILVLLMIVSAVMIAHTKNVFDE</sequence>
<evidence type="ECO:0000256" key="1">
    <source>
        <dbReference type="ARBA" id="ARBA00004651"/>
    </source>
</evidence>
<dbReference type="AlphaFoldDB" id="A0A1C3Z3A9"/>
<dbReference type="GO" id="GO:0005886">
    <property type="term" value="C:plasma membrane"/>
    <property type="evidence" value="ECO:0007669"/>
    <property type="project" value="UniProtKB-SubCell"/>
</dbReference>
<comment type="subcellular location">
    <subcellularLocation>
        <location evidence="1">Cell membrane</location>
        <topology evidence="1">Multi-pass membrane protein</topology>
    </subcellularLocation>
</comment>
<keyword evidence="5 6" id="KW-0472">Membrane</keyword>
<dbReference type="RefSeq" id="WP_092461316.1">
    <property type="nucleotide sequence ID" value="NZ_BJEE01000002.1"/>
</dbReference>
<feature type="transmembrane region" description="Helical" evidence="6">
    <location>
        <begin position="216"/>
        <end position="237"/>
    </location>
</feature>
<dbReference type="Gene3D" id="1.20.1250.20">
    <property type="entry name" value="MFS general substrate transporter like domains"/>
    <property type="match status" value="1"/>
</dbReference>
<dbReference type="InterPro" id="IPR036259">
    <property type="entry name" value="MFS_trans_sf"/>
</dbReference>
<feature type="transmembrane region" description="Helical" evidence="6">
    <location>
        <begin position="307"/>
        <end position="333"/>
    </location>
</feature>
<evidence type="ECO:0000256" key="2">
    <source>
        <dbReference type="ARBA" id="ARBA00022448"/>
    </source>
</evidence>
<dbReference type="SUPFAM" id="SSF103473">
    <property type="entry name" value="MFS general substrate transporter"/>
    <property type="match status" value="1"/>
</dbReference>
<feature type="domain" description="Major facilitator superfamily (MFS) profile" evidence="7">
    <location>
        <begin position="10"/>
        <end position="399"/>
    </location>
</feature>
<feature type="transmembrane region" description="Helical" evidence="6">
    <location>
        <begin position="79"/>
        <end position="96"/>
    </location>
</feature>
<dbReference type="InterPro" id="IPR011701">
    <property type="entry name" value="MFS"/>
</dbReference>
<dbReference type="GO" id="GO:0022857">
    <property type="term" value="F:transmembrane transporter activity"/>
    <property type="evidence" value="ECO:0007669"/>
    <property type="project" value="InterPro"/>
</dbReference>
<dbReference type="InterPro" id="IPR020846">
    <property type="entry name" value="MFS_dom"/>
</dbReference>
<accession>A0A1C3Z3A9</accession>
<dbReference type="Proteomes" id="UP000199268">
    <property type="component" value="Unassembled WGS sequence"/>
</dbReference>
<dbReference type="PANTHER" id="PTHR23523:SF2">
    <property type="entry name" value="2-NITROIMIDAZOLE TRANSPORTER"/>
    <property type="match status" value="1"/>
</dbReference>
<name>A0A1C3Z3A9_9LACO</name>
<protein>
    <submittedName>
        <fullName evidence="8">MFS transporter, CP family, cyanate transporter</fullName>
    </submittedName>
</protein>
<evidence type="ECO:0000259" key="7">
    <source>
        <dbReference type="PROSITE" id="PS50850"/>
    </source>
</evidence>
<evidence type="ECO:0000256" key="5">
    <source>
        <dbReference type="ARBA" id="ARBA00023136"/>
    </source>
</evidence>
<evidence type="ECO:0000256" key="4">
    <source>
        <dbReference type="ARBA" id="ARBA00022989"/>
    </source>
</evidence>
<feature type="transmembrane region" description="Helical" evidence="6">
    <location>
        <begin position="283"/>
        <end position="301"/>
    </location>
</feature>
<dbReference type="Pfam" id="PF07690">
    <property type="entry name" value="MFS_1"/>
    <property type="match status" value="1"/>
</dbReference>
<feature type="transmembrane region" description="Helical" evidence="6">
    <location>
        <begin position="257"/>
        <end position="276"/>
    </location>
</feature>
<feature type="transmembrane region" description="Helical" evidence="6">
    <location>
        <begin position="345"/>
        <end position="367"/>
    </location>
</feature>
<keyword evidence="9" id="KW-1185">Reference proteome</keyword>
<proteinExistence type="predicted"/>
<feature type="transmembrane region" description="Helical" evidence="6">
    <location>
        <begin position="49"/>
        <end position="67"/>
    </location>
</feature>
<evidence type="ECO:0000313" key="9">
    <source>
        <dbReference type="Proteomes" id="UP000199268"/>
    </source>
</evidence>